<dbReference type="Pfam" id="PF17917">
    <property type="entry name" value="RT_RNaseH"/>
    <property type="match status" value="1"/>
</dbReference>
<evidence type="ECO:0000256" key="4">
    <source>
        <dbReference type="ARBA" id="ARBA00012493"/>
    </source>
</evidence>
<feature type="domain" description="Reverse transcriptase" evidence="24">
    <location>
        <begin position="583"/>
        <end position="762"/>
    </location>
</feature>
<evidence type="ECO:0000256" key="14">
    <source>
        <dbReference type="ARBA" id="ARBA00022908"/>
    </source>
</evidence>
<evidence type="ECO:0000256" key="19">
    <source>
        <dbReference type="ARBA" id="ARBA00039658"/>
    </source>
</evidence>
<evidence type="ECO:0000256" key="7">
    <source>
        <dbReference type="ARBA" id="ARBA00022695"/>
    </source>
</evidence>
<sequence>MDSASSDSVLGALGAQGKRLLQQEQQMSLLHQEMGQLNARHDQFATSVSDQLSYLVEKVQQLQTSSTQPPEKNHMPQPQSNEVEVTPGIFSASPGLSVHLARPERFSGDSGDCQAFLTQCSLHFELQPFSFPTERAKIAFLISHLSGRAEAWATSEWERDADICKSFDLFTKRFTQIFQHTRPGREAARALCQLQQKRRRVADYAIEFRTLAAACDWNQSALFDAFLSGLSSELKDLLAPLDLPEDLDSLIALAIKIDKRLTDRQRERGFDFPSPPDRWRRGAANGGSSWRGSAPESSLNVSSASPASSEEPMVIGRAHLPPEERQRRFREGLCLYCGQPGHQVSDCPVNKKGPLRRFSLVSCTSFSNDIQRASPTVQLSTPEKTVELVVLIDSGADVNLMDAQFARQLNLEFLPLERPLQAVALNGHPLCSVSSRTPPVKVTFADNHSEMITFFLSDFPRHPVILGHPWLVRHNANIDWSSGSILSWNCDCLQSTPGSTPPSQVVGVLPGCDSDFPDLSRVPSCYHDLKEVFSKSRAASLPPHRPYDCAIDLLPGTTPPKGRLYPLSLPERQVMRDYIDTALRAGIIRESSSPAGAGFFFVTKKDNTLRPCIDYRGLNDITIKNRYPLPLVSSAFELLQGATVFTKLDLRNAYHLVRVREGDEWKTAFNTPSGHYEYLVMPFGLSNAPAVFQALINDVLRDMLNDFVFVYLDDILIFSPDMQSHIQHVRRVLQRLLQHQLYVKAEKCAFHESSVHFLGLVVRQGEIQMDPTKVEAVKNWPVPTSRREVQRFLGFANFYRRFIRGFSSVAAPLHALTSPKVRFQWSSQADKAFLSLKDSFTSAPILVMPDARFQFIVEVDASEGGVGAVLSQRSEVDHRVHPCAFLSRKLSAAERNYDIGDHELLAIKVALEEWRHWLKGSKLPFIVWTDHKNLEYLRRAKRLNPRQARWALFFTRFNFTVSYRPGSKNVKPDALSRLPNTVSSVPEVPAPVLPLSCVVGAVTWSVEEQVKQAAASVQAPDGCPANRLFVPPTQRSQVIHWAHASRFSCHPGVKRTMFVIQQRFWWPSMRHDVAEYVAACPVCARHKTSHTRPSGLLLPLPVPTRPWSHISLDFVSGLPVSEGNTTILTVVDRFSKMVHFIPLSKLPTAKMTAEVLLSQVFRIHGFPVDIVSDRGPQFISRFWKAFCSLLGSSVSLSSGYHPQSNGQTERLNQELGTDLRILAAECPSTWCKHLVWVEFAHNTLPTASTGLSPFHCVHGYQPPLFPALEGEVSVPSAHALVRRCRRTCVRARRTLLRQSTSYKLAADRFRVPAPAYRVGQRVWLSTRDLALRTDSRELSPRFIGPFPVSKVVNPVAVRLKLPRSMKCHPTFHVSRVKPARESALVPASRPPPPPRMVAGGPVYSVRRLLAVRRRGRQFLVDWEGYGPEERSWVPASDVLDPSLIRDFYDRHPDVPGLSGAVRGAGGDVMGESAG</sequence>
<dbReference type="PROSITE" id="PS50994">
    <property type="entry name" value="INTEGRASE"/>
    <property type="match status" value="1"/>
</dbReference>
<dbReference type="FunFam" id="1.10.340.70:FF:000001">
    <property type="entry name" value="Retrovirus-related Pol polyprotein from transposon gypsy-like Protein"/>
    <property type="match status" value="1"/>
</dbReference>
<dbReference type="GO" id="GO:0006508">
    <property type="term" value="P:proteolysis"/>
    <property type="evidence" value="ECO:0007669"/>
    <property type="project" value="UniProtKB-KW"/>
</dbReference>
<dbReference type="SUPFAM" id="SSF53098">
    <property type="entry name" value="Ribonuclease H-like"/>
    <property type="match status" value="1"/>
</dbReference>
<dbReference type="InterPro" id="IPR021109">
    <property type="entry name" value="Peptidase_aspartic_dom_sf"/>
</dbReference>
<dbReference type="GO" id="GO:0003887">
    <property type="term" value="F:DNA-directed DNA polymerase activity"/>
    <property type="evidence" value="ECO:0007669"/>
    <property type="project" value="UniProtKB-KW"/>
</dbReference>
<dbReference type="GO" id="GO:0005634">
    <property type="term" value="C:nucleus"/>
    <property type="evidence" value="ECO:0007669"/>
    <property type="project" value="UniProtKB-SubCell"/>
</dbReference>
<keyword evidence="20" id="KW-0863">Zinc-finger</keyword>
<feature type="region of interest" description="Disordered" evidence="21">
    <location>
        <begin position="60"/>
        <end position="81"/>
    </location>
</feature>
<accession>A0A8C6KXV8</accession>
<keyword evidence="5" id="KW-0645">Protease</keyword>
<dbReference type="Pfam" id="PF00665">
    <property type="entry name" value="rve"/>
    <property type="match status" value="1"/>
</dbReference>
<evidence type="ECO:0000256" key="21">
    <source>
        <dbReference type="SAM" id="MobiDB-lite"/>
    </source>
</evidence>
<dbReference type="Proteomes" id="UP000694548">
    <property type="component" value="Chromosome sgr04"/>
</dbReference>
<evidence type="ECO:0000256" key="13">
    <source>
        <dbReference type="ARBA" id="ARBA00022842"/>
    </source>
</evidence>
<dbReference type="CDD" id="cd01647">
    <property type="entry name" value="RT_LTR"/>
    <property type="match status" value="1"/>
</dbReference>
<dbReference type="Pfam" id="PF24626">
    <property type="entry name" value="SH3_Tf2-1"/>
    <property type="match status" value="1"/>
</dbReference>
<dbReference type="PROSITE" id="PS50013">
    <property type="entry name" value="CHROMO_2"/>
    <property type="match status" value="1"/>
</dbReference>
<dbReference type="InterPro" id="IPR001969">
    <property type="entry name" value="Aspartic_peptidase_AS"/>
</dbReference>
<dbReference type="InterPro" id="IPR001878">
    <property type="entry name" value="Znf_CCHC"/>
</dbReference>
<dbReference type="Gene3D" id="3.10.20.370">
    <property type="match status" value="1"/>
</dbReference>
<dbReference type="InterPro" id="IPR050951">
    <property type="entry name" value="Retrovirus_Pol_polyprotein"/>
</dbReference>
<evidence type="ECO:0000256" key="10">
    <source>
        <dbReference type="ARBA" id="ARBA00022750"/>
    </source>
</evidence>
<keyword evidence="10" id="KW-0064">Aspartyl protease</keyword>
<dbReference type="InterPro" id="IPR000477">
    <property type="entry name" value="RT_dom"/>
</dbReference>
<dbReference type="InterPro" id="IPR043128">
    <property type="entry name" value="Rev_trsase/Diguanyl_cyclase"/>
</dbReference>
<dbReference type="InterPro" id="IPR000953">
    <property type="entry name" value="Chromo/chromo_shadow_dom"/>
</dbReference>
<dbReference type="GO" id="GO:0004190">
    <property type="term" value="F:aspartic-type endopeptidase activity"/>
    <property type="evidence" value="ECO:0007669"/>
    <property type="project" value="UniProtKB-KW"/>
</dbReference>
<keyword evidence="15" id="KW-0695">RNA-directed DNA polymerase</keyword>
<dbReference type="InterPro" id="IPR016197">
    <property type="entry name" value="Chromo-like_dom_sf"/>
</dbReference>
<feature type="compositionally biased region" description="Low complexity" evidence="21">
    <location>
        <begin position="293"/>
        <end position="312"/>
    </location>
</feature>
<dbReference type="InterPro" id="IPR005162">
    <property type="entry name" value="Retrotrans_gag_dom"/>
</dbReference>
<dbReference type="PROSITE" id="PS50878">
    <property type="entry name" value="RT_POL"/>
    <property type="match status" value="1"/>
</dbReference>
<evidence type="ECO:0000256" key="2">
    <source>
        <dbReference type="ARBA" id="ARBA00010879"/>
    </source>
</evidence>
<dbReference type="GO" id="GO:0015074">
    <property type="term" value="P:DNA integration"/>
    <property type="evidence" value="ECO:0007669"/>
    <property type="project" value="UniProtKB-KW"/>
</dbReference>
<keyword evidence="18" id="KW-0233">DNA recombination</keyword>
<dbReference type="SUPFAM" id="SSF56672">
    <property type="entry name" value="DNA/RNA polymerases"/>
    <property type="match status" value="1"/>
</dbReference>
<dbReference type="InterPro" id="IPR036397">
    <property type="entry name" value="RNaseH_sf"/>
</dbReference>
<evidence type="ECO:0000259" key="22">
    <source>
        <dbReference type="PROSITE" id="PS50013"/>
    </source>
</evidence>
<dbReference type="Gene3D" id="3.30.70.270">
    <property type="match status" value="2"/>
</dbReference>
<evidence type="ECO:0000256" key="6">
    <source>
        <dbReference type="ARBA" id="ARBA00022679"/>
    </source>
</evidence>
<dbReference type="InterPro" id="IPR041373">
    <property type="entry name" value="RT_RNaseH"/>
</dbReference>
<dbReference type="GeneTree" id="ENSGT01060000248608"/>
<dbReference type="EC" id="3.1.26.4" evidence="3"/>
<dbReference type="Pfam" id="PF00078">
    <property type="entry name" value="RVT_1"/>
    <property type="match status" value="1"/>
</dbReference>
<dbReference type="Pfam" id="PF17921">
    <property type="entry name" value="Integrase_H2C2"/>
    <property type="match status" value="1"/>
</dbReference>
<keyword evidence="6" id="KW-0808">Transferase</keyword>
<reference evidence="26" key="1">
    <citation type="submission" date="2014-08" db="EMBL/GenBank/DDBJ databases">
        <authorList>
            <person name="Senf B."/>
            <person name="Petzold A."/>
            <person name="Downie B.R."/>
            <person name="Koch P."/>
            <person name="Platzer M."/>
        </authorList>
    </citation>
    <scope>NUCLEOTIDE SEQUENCE [LARGE SCALE GENOMIC DNA]</scope>
    <source>
        <strain evidence="26">GRZ</strain>
    </source>
</reference>
<proteinExistence type="inferred from homology"/>
<dbReference type="FunFam" id="3.30.420.10:FF:000032">
    <property type="entry name" value="Retrovirus-related Pol polyprotein from transposon 297-like Protein"/>
    <property type="match status" value="1"/>
</dbReference>
<dbReference type="PANTHER" id="PTHR37984">
    <property type="entry name" value="PROTEIN CBG26694"/>
    <property type="match status" value="1"/>
</dbReference>
<evidence type="ECO:0000256" key="1">
    <source>
        <dbReference type="ARBA" id="ARBA00004123"/>
    </source>
</evidence>
<evidence type="ECO:0000256" key="12">
    <source>
        <dbReference type="ARBA" id="ARBA00022801"/>
    </source>
</evidence>
<feature type="domain" description="CCHC-type" evidence="23">
    <location>
        <begin position="334"/>
        <end position="348"/>
    </location>
</feature>
<dbReference type="InterPro" id="IPR036875">
    <property type="entry name" value="Znf_CCHC_sf"/>
</dbReference>
<protein>
    <recommendedName>
        <fullName evidence="19">Gypsy retrotransposon integrase-like protein 1</fullName>
        <ecNumber evidence="4">2.7.7.49</ecNumber>
        <ecNumber evidence="3">3.1.26.4</ecNumber>
    </recommendedName>
</protein>
<dbReference type="SMART" id="SM00298">
    <property type="entry name" value="CHROMO"/>
    <property type="match status" value="1"/>
</dbReference>
<dbReference type="GO" id="GO:0008270">
    <property type="term" value="F:zinc ion binding"/>
    <property type="evidence" value="ECO:0007669"/>
    <property type="project" value="UniProtKB-KW"/>
</dbReference>
<comment type="similarity">
    <text evidence="2">Belongs to the beta type-B retroviral polymerase family. HERV class-II K(HML-2) pol subfamily.</text>
</comment>
<dbReference type="Pfam" id="PF00385">
    <property type="entry name" value="Chromo"/>
    <property type="match status" value="1"/>
</dbReference>
<evidence type="ECO:0000259" key="24">
    <source>
        <dbReference type="PROSITE" id="PS50878"/>
    </source>
</evidence>
<keyword evidence="11" id="KW-0255">Endonuclease</keyword>
<dbReference type="InterPro" id="IPR012337">
    <property type="entry name" value="RNaseH-like_sf"/>
</dbReference>
<dbReference type="GO" id="GO:0003677">
    <property type="term" value="F:DNA binding"/>
    <property type="evidence" value="ECO:0007669"/>
    <property type="project" value="UniProtKB-KW"/>
</dbReference>
<dbReference type="CDD" id="cd09274">
    <property type="entry name" value="RNase_HI_RT_Ty3"/>
    <property type="match status" value="1"/>
</dbReference>
<dbReference type="Pfam" id="PF03732">
    <property type="entry name" value="Retrotrans_gag"/>
    <property type="match status" value="1"/>
</dbReference>
<dbReference type="PROSITE" id="PS50158">
    <property type="entry name" value="ZF_CCHC"/>
    <property type="match status" value="1"/>
</dbReference>
<keyword evidence="9" id="KW-0479">Metal-binding</keyword>
<dbReference type="EC" id="2.7.7.49" evidence="4"/>
<dbReference type="InterPro" id="IPR041588">
    <property type="entry name" value="Integrase_H2C2"/>
</dbReference>
<evidence type="ECO:0000259" key="23">
    <source>
        <dbReference type="PROSITE" id="PS50158"/>
    </source>
</evidence>
<keyword evidence="20" id="KW-0862">Zinc</keyword>
<feature type="domain" description="Chromo" evidence="22">
    <location>
        <begin position="1403"/>
        <end position="1451"/>
    </location>
</feature>
<dbReference type="Gene3D" id="2.40.70.10">
    <property type="entry name" value="Acid Proteases"/>
    <property type="match status" value="1"/>
</dbReference>
<keyword evidence="7" id="KW-0548">Nucleotidyltransferase</keyword>
<dbReference type="Gene3D" id="2.40.50.40">
    <property type="match status" value="1"/>
</dbReference>
<dbReference type="SMART" id="SM00343">
    <property type="entry name" value="ZnF_C2HC"/>
    <property type="match status" value="1"/>
</dbReference>
<evidence type="ECO:0000259" key="25">
    <source>
        <dbReference type="PROSITE" id="PS50994"/>
    </source>
</evidence>
<feature type="domain" description="Integrase catalytic" evidence="25">
    <location>
        <begin position="1102"/>
        <end position="1261"/>
    </location>
</feature>
<dbReference type="Gene3D" id="3.10.10.10">
    <property type="entry name" value="HIV Type 1 Reverse Transcriptase, subunit A, domain 1"/>
    <property type="match status" value="1"/>
</dbReference>
<dbReference type="Ensembl" id="ENSNFUT00015012776.1">
    <property type="protein sequence ID" value="ENSNFUP00015012162.1"/>
    <property type="gene ID" value="ENSNFUG00015005994.1"/>
</dbReference>
<keyword evidence="27" id="KW-1185">Reference proteome</keyword>
<keyword evidence="17" id="KW-0238">DNA-binding</keyword>
<comment type="subcellular location">
    <subcellularLocation>
        <location evidence="1">Nucleus</location>
    </subcellularLocation>
</comment>
<evidence type="ECO:0000256" key="20">
    <source>
        <dbReference type="PROSITE-ProRule" id="PRU00047"/>
    </source>
</evidence>
<evidence type="ECO:0000256" key="9">
    <source>
        <dbReference type="ARBA" id="ARBA00022723"/>
    </source>
</evidence>
<dbReference type="FunFam" id="3.30.70.270:FF:000020">
    <property type="entry name" value="Transposon Tf2-6 polyprotein-like Protein"/>
    <property type="match status" value="1"/>
</dbReference>
<evidence type="ECO:0000313" key="26">
    <source>
        <dbReference type="Ensembl" id="ENSNFUP00015012162.1"/>
    </source>
</evidence>
<keyword evidence="16" id="KW-0239">DNA-directed DNA polymerase</keyword>
<dbReference type="FunFam" id="3.10.20.370:FF:000003">
    <property type="entry name" value="Transposon Tf2-6 polyprotein"/>
    <property type="match status" value="1"/>
</dbReference>
<reference evidence="26" key="2">
    <citation type="submission" date="2025-08" db="UniProtKB">
        <authorList>
            <consortium name="Ensembl"/>
        </authorList>
    </citation>
    <scope>IDENTIFICATION</scope>
</reference>
<dbReference type="Gene3D" id="4.10.60.10">
    <property type="entry name" value="Zinc finger, CCHC-type"/>
    <property type="match status" value="1"/>
</dbReference>
<dbReference type="Gene3D" id="3.30.420.10">
    <property type="entry name" value="Ribonuclease H-like superfamily/Ribonuclease H"/>
    <property type="match status" value="1"/>
</dbReference>
<dbReference type="PANTHER" id="PTHR37984:SF5">
    <property type="entry name" value="PROTEIN NYNRIN-LIKE"/>
    <property type="match status" value="1"/>
</dbReference>
<keyword evidence="12" id="KW-0378">Hydrolase</keyword>
<evidence type="ECO:0000256" key="17">
    <source>
        <dbReference type="ARBA" id="ARBA00023125"/>
    </source>
</evidence>
<name>A0A8C6KXV8_NOTFU</name>
<dbReference type="InterPro" id="IPR001584">
    <property type="entry name" value="Integrase_cat-core"/>
</dbReference>
<dbReference type="SUPFAM" id="SSF50630">
    <property type="entry name" value="Acid proteases"/>
    <property type="match status" value="1"/>
</dbReference>
<evidence type="ECO:0000256" key="11">
    <source>
        <dbReference type="ARBA" id="ARBA00022759"/>
    </source>
</evidence>
<evidence type="ECO:0000256" key="3">
    <source>
        <dbReference type="ARBA" id="ARBA00012180"/>
    </source>
</evidence>
<dbReference type="CDD" id="cd00303">
    <property type="entry name" value="retropepsin_like"/>
    <property type="match status" value="1"/>
</dbReference>
<dbReference type="SUPFAM" id="SSF57756">
    <property type="entry name" value="Retrovirus zinc finger-like domains"/>
    <property type="match status" value="1"/>
</dbReference>
<reference evidence="26" key="3">
    <citation type="submission" date="2025-09" db="UniProtKB">
        <authorList>
            <consortium name="Ensembl"/>
        </authorList>
    </citation>
    <scope>IDENTIFICATION</scope>
</reference>
<dbReference type="SUPFAM" id="SSF54160">
    <property type="entry name" value="Chromo domain-like"/>
    <property type="match status" value="1"/>
</dbReference>
<dbReference type="InterPro" id="IPR043502">
    <property type="entry name" value="DNA/RNA_pol_sf"/>
</dbReference>
<organism evidence="26 27">
    <name type="scientific">Nothobranchius furzeri</name>
    <name type="common">Turquoise killifish</name>
    <dbReference type="NCBI Taxonomy" id="105023"/>
    <lineage>
        <taxon>Eukaryota</taxon>
        <taxon>Metazoa</taxon>
        <taxon>Chordata</taxon>
        <taxon>Craniata</taxon>
        <taxon>Vertebrata</taxon>
        <taxon>Euteleostomi</taxon>
        <taxon>Actinopterygii</taxon>
        <taxon>Neopterygii</taxon>
        <taxon>Teleostei</taxon>
        <taxon>Neoteleostei</taxon>
        <taxon>Acanthomorphata</taxon>
        <taxon>Ovalentaria</taxon>
        <taxon>Atherinomorphae</taxon>
        <taxon>Cyprinodontiformes</taxon>
        <taxon>Nothobranchiidae</taxon>
        <taxon>Nothobranchius</taxon>
    </lineage>
</organism>
<dbReference type="InterPro" id="IPR023780">
    <property type="entry name" value="Chromo_domain"/>
</dbReference>
<dbReference type="GO" id="GO:0006310">
    <property type="term" value="P:DNA recombination"/>
    <property type="evidence" value="ECO:0007669"/>
    <property type="project" value="UniProtKB-KW"/>
</dbReference>
<evidence type="ECO:0000256" key="15">
    <source>
        <dbReference type="ARBA" id="ARBA00022918"/>
    </source>
</evidence>
<evidence type="ECO:0000256" key="18">
    <source>
        <dbReference type="ARBA" id="ARBA00023172"/>
    </source>
</evidence>
<evidence type="ECO:0000256" key="5">
    <source>
        <dbReference type="ARBA" id="ARBA00022670"/>
    </source>
</evidence>
<dbReference type="Gene3D" id="1.10.340.70">
    <property type="match status" value="1"/>
</dbReference>
<keyword evidence="14" id="KW-0229">DNA integration</keyword>
<dbReference type="InterPro" id="IPR056924">
    <property type="entry name" value="SH3_Tf2-1"/>
</dbReference>
<feature type="region of interest" description="Disordered" evidence="21">
    <location>
        <begin position="267"/>
        <end position="314"/>
    </location>
</feature>
<dbReference type="PROSITE" id="PS00141">
    <property type="entry name" value="ASP_PROTEASE"/>
    <property type="match status" value="1"/>
</dbReference>
<keyword evidence="8" id="KW-0540">Nuclease</keyword>
<dbReference type="GO" id="GO:0004523">
    <property type="term" value="F:RNA-DNA hybrid ribonuclease activity"/>
    <property type="evidence" value="ECO:0007669"/>
    <property type="project" value="UniProtKB-EC"/>
</dbReference>
<keyword evidence="13" id="KW-0460">Magnesium</keyword>
<evidence type="ECO:0000256" key="16">
    <source>
        <dbReference type="ARBA" id="ARBA00022932"/>
    </source>
</evidence>
<dbReference type="GO" id="GO:0003964">
    <property type="term" value="F:RNA-directed DNA polymerase activity"/>
    <property type="evidence" value="ECO:0007669"/>
    <property type="project" value="UniProtKB-KW"/>
</dbReference>
<evidence type="ECO:0000313" key="27">
    <source>
        <dbReference type="Proteomes" id="UP000694548"/>
    </source>
</evidence>
<evidence type="ECO:0000256" key="8">
    <source>
        <dbReference type="ARBA" id="ARBA00022722"/>
    </source>
</evidence>